<evidence type="ECO:0000313" key="4">
    <source>
        <dbReference type="Proteomes" id="UP000672032"/>
    </source>
</evidence>
<dbReference type="Proteomes" id="UP000672032">
    <property type="component" value="Chromosome 4"/>
</dbReference>
<feature type="compositionally biased region" description="Polar residues" evidence="2">
    <location>
        <begin position="305"/>
        <end position="327"/>
    </location>
</feature>
<feature type="coiled-coil region" evidence="1">
    <location>
        <begin position="19"/>
        <end position="67"/>
    </location>
</feature>
<feature type="compositionally biased region" description="Polar residues" evidence="2">
    <location>
        <begin position="202"/>
        <end position="212"/>
    </location>
</feature>
<feature type="compositionally biased region" description="Polar residues" evidence="2">
    <location>
        <begin position="129"/>
        <end position="148"/>
    </location>
</feature>
<evidence type="ECO:0000256" key="1">
    <source>
        <dbReference type="SAM" id="Coils"/>
    </source>
</evidence>
<protein>
    <recommendedName>
        <fullName evidence="5">BZIP domain-containing protein</fullName>
    </recommendedName>
</protein>
<feature type="region of interest" description="Disordered" evidence="2">
    <location>
        <begin position="115"/>
        <end position="148"/>
    </location>
</feature>
<feature type="compositionally biased region" description="Low complexity" evidence="2">
    <location>
        <begin position="213"/>
        <end position="226"/>
    </location>
</feature>
<feature type="region of interest" description="Disordered" evidence="2">
    <location>
        <begin position="176"/>
        <end position="226"/>
    </location>
</feature>
<sequence length="398" mass="44103">MSQEKANLARIRDNQRRSRARRKEYLQELEARLRQCEVQGIEASSEIQMAARRVADENKKLRNLLAQHGVGNDIVEPYLHLSSDDLMSTQYGSESTSVQQLEHLLQTRKIYGGDGNGNANANGNIGPASATTMGQTVQSRESSCSGNTAHSVWDPVYTSRSLSVGQAQTFLSNLKGVSSSQQFMESRRSSAASRHSSISISQNHNPGRNIHSQQQHQQQHQQQQQQRYNMQITLPNTQQQQHSTSSSLLIQTQTTPIYDFDPQYLSSQSYTHISPQTPHIHSQTDLQSQSHQSHSSHPNPSHQPAHTTHSHQTSSPLSTPYTASRLFSTSSNSNPTTHTNTNNMNSCTFATNLISNMSHTDSAIVRAELGCETGMDCSVDNQLVFNVMDRYTGSGVGL</sequence>
<feature type="compositionally biased region" description="Low complexity" evidence="2">
    <location>
        <begin position="328"/>
        <end position="343"/>
    </location>
</feature>
<keyword evidence="1" id="KW-0175">Coiled coil</keyword>
<feature type="compositionally biased region" description="Polar residues" evidence="2">
    <location>
        <begin position="269"/>
        <end position="280"/>
    </location>
</feature>
<name>A0A8A3PH20_9HELO</name>
<evidence type="ECO:0000313" key="3">
    <source>
        <dbReference type="EMBL" id="QSZ34335.1"/>
    </source>
</evidence>
<dbReference type="PANTHER" id="PTHR42070">
    <property type="entry name" value="FILAMENT ASSOCIATED PROTEIN, PUTATIVE (AFU_ORTHOLOGUE AFUA_8G06630)-RELATED"/>
    <property type="match status" value="1"/>
</dbReference>
<dbReference type="OrthoDB" id="4505928at2759"/>
<feature type="compositionally biased region" description="Low complexity" evidence="2">
    <location>
        <begin position="189"/>
        <end position="201"/>
    </location>
</feature>
<feature type="compositionally biased region" description="Low complexity" evidence="2">
    <location>
        <begin position="281"/>
        <end position="304"/>
    </location>
</feature>
<dbReference type="CDD" id="cd14688">
    <property type="entry name" value="bZIP_YAP"/>
    <property type="match status" value="1"/>
</dbReference>
<reference evidence="3" key="1">
    <citation type="submission" date="2020-10" db="EMBL/GenBank/DDBJ databases">
        <title>Genome Sequence of Monilinia vaccinii-corymbosi Sheds Light on Mummy Berry Disease Infection of Blueberry and Mating Type.</title>
        <authorList>
            <person name="Yow A.G."/>
            <person name="Zhang Y."/>
            <person name="Bansal K."/>
            <person name="Eacker S.M."/>
            <person name="Sullivan S."/>
            <person name="Liachko I."/>
            <person name="Cubeta M.A."/>
            <person name="Rollins J.A."/>
            <person name="Ashrafi H."/>
        </authorList>
    </citation>
    <scope>NUCLEOTIDE SEQUENCE</scope>
    <source>
        <strain evidence="3">RL-1</strain>
    </source>
</reference>
<gene>
    <name evidence="3" type="ORF">DSL72_005926</name>
</gene>
<dbReference type="AlphaFoldDB" id="A0A8A3PH20"/>
<evidence type="ECO:0008006" key="5">
    <source>
        <dbReference type="Google" id="ProtNLM"/>
    </source>
</evidence>
<dbReference type="EMBL" id="CP063408">
    <property type="protein sequence ID" value="QSZ34335.1"/>
    <property type="molecule type" value="Genomic_DNA"/>
</dbReference>
<proteinExistence type="predicted"/>
<accession>A0A8A3PH20</accession>
<feature type="region of interest" description="Disordered" evidence="2">
    <location>
        <begin position="269"/>
        <end position="343"/>
    </location>
</feature>
<evidence type="ECO:0000256" key="2">
    <source>
        <dbReference type="SAM" id="MobiDB-lite"/>
    </source>
</evidence>
<organism evidence="3 4">
    <name type="scientific">Monilinia vaccinii-corymbosi</name>
    <dbReference type="NCBI Taxonomy" id="61207"/>
    <lineage>
        <taxon>Eukaryota</taxon>
        <taxon>Fungi</taxon>
        <taxon>Dikarya</taxon>
        <taxon>Ascomycota</taxon>
        <taxon>Pezizomycotina</taxon>
        <taxon>Leotiomycetes</taxon>
        <taxon>Helotiales</taxon>
        <taxon>Sclerotiniaceae</taxon>
        <taxon>Monilinia</taxon>
    </lineage>
</organism>
<keyword evidence="4" id="KW-1185">Reference proteome</keyword>
<dbReference type="PANTHER" id="PTHR42070:SF1">
    <property type="entry name" value="FILAMENT ASSOCIATED PROTEIN, PUTATIVE (AFU_ORTHOLOGUE AFUA_8G06630)-RELATED"/>
    <property type="match status" value="1"/>
</dbReference>